<feature type="compositionally biased region" description="Basic and acidic residues" evidence="1">
    <location>
        <begin position="1"/>
        <end position="18"/>
    </location>
</feature>
<protein>
    <submittedName>
        <fullName evidence="2">Uncharacterized protein</fullName>
    </submittedName>
</protein>
<evidence type="ECO:0000313" key="2">
    <source>
        <dbReference type="EMBL" id="MPC64491.1"/>
    </source>
</evidence>
<comment type="caution">
    <text evidence="2">The sequence shown here is derived from an EMBL/GenBank/DDBJ whole genome shotgun (WGS) entry which is preliminary data.</text>
</comment>
<dbReference type="AlphaFoldDB" id="A0A5B7GW10"/>
<proteinExistence type="predicted"/>
<gene>
    <name evidence="2" type="ORF">E2C01_058608</name>
</gene>
<dbReference type="Proteomes" id="UP000324222">
    <property type="component" value="Unassembled WGS sequence"/>
</dbReference>
<feature type="region of interest" description="Disordered" evidence="1">
    <location>
        <begin position="1"/>
        <end position="52"/>
    </location>
</feature>
<name>A0A5B7GW10_PORTR</name>
<reference evidence="2 3" key="1">
    <citation type="submission" date="2019-05" db="EMBL/GenBank/DDBJ databases">
        <title>Another draft genome of Portunus trituberculatus and its Hox gene families provides insights of decapod evolution.</title>
        <authorList>
            <person name="Jeong J.-H."/>
            <person name="Song I."/>
            <person name="Kim S."/>
            <person name="Choi T."/>
            <person name="Kim D."/>
            <person name="Ryu S."/>
            <person name="Kim W."/>
        </authorList>
    </citation>
    <scope>NUCLEOTIDE SEQUENCE [LARGE SCALE GENOMIC DNA]</scope>
    <source>
        <tissue evidence="2">Muscle</tissue>
    </source>
</reference>
<dbReference type="EMBL" id="VSRR010022180">
    <property type="protein sequence ID" value="MPC64491.1"/>
    <property type="molecule type" value="Genomic_DNA"/>
</dbReference>
<sequence>MDGKVSEGCVKGEKKESEAAALKRGAKLWAERSGERSDDKNKSKTEGSGGEA</sequence>
<evidence type="ECO:0000256" key="1">
    <source>
        <dbReference type="SAM" id="MobiDB-lite"/>
    </source>
</evidence>
<feature type="compositionally biased region" description="Basic and acidic residues" evidence="1">
    <location>
        <begin position="29"/>
        <end position="45"/>
    </location>
</feature>
<evidence type="ECO:0000313" key="3">
    <source>
        <dbReference type="Proteomes" id="UP000324222"/>
    </source>
</evidence>
<organism evidence="2 3">
    <name type="scientific">Portunus trituberculatus</name>
    <name type="common">Swimming crab</name>
    <name type="synonym">Neptunus trituberculatus</name>
    <dbReference type="NCBI Taxonomy" id="210409"/>
    <lineage>
        <taxon>Eukaryota</taxon>
        <taxon>Metazoa</taxon>
        <taxon>Ecdysozoa</taxon>
        <taxon>Arthropoda</taxon>
        <taxon>Crustacea</taxon>
        <taxon>Multicrustacea</taxon>
        <taxon>Malacostraca</taxon>
        <taxon>Eumalacostraca</taxon>
        <taxon>Eucarida</taxon>
        <taxon>Decapoda</taxon>
        <taxon>Pleocyemata</taxon>
        <taxon>Brachyura</taxon>
        <taxon>Eubrachyura</taxon>
        <taxon>Portunoidea</taxon>
        <taxon>Portunidae</taxon>
        <taxon>Portuninae</taxon>
        <taxon>Portunus</taxon>
    </lineage>
</organism>
<keyword evidence="3" id="KW-1185">Reference proteome</keyword>
<accession>A0A5B7GW10</accession>